<comment type="caution">
    <text evidence="1">The sequence shown here is derived from an EMBL/GenBank/DDBJ whole genome shotgun (WGS) entry which is preliminary data.</text>
</comment>
<dbReference type="HOGENOM" id="CLU_2014000_0_0_9"/>
<evidence type="ECO:0000313" key="2">
    <source>
        <dbReference type="Proteomes" id="UP000004099"/>
    </source>
</evidence>
<dbReference type="InterPro" id="IPR035286">
    <property type="entry name" value="DUF5361"/>
</dbReference>
<protein>
    <recommendedName>
        <fullName evidence="3">Phage protein</fullName>
    </recommendedName>
</protein>
<dbReference type="EMBL" id="ACGS02000038">
    <property type="protein sequence ID" value="EFZ34663.1"/>
    <property type="molecule type" value="Genomic_DNA"/>
</dbReference>
<dbReference type="PATRIC" id="fig|525362.12.peg.2240"/>
<sequence>MTCDLAETYGIYNYRQLPADRVAVFVYGLRDDSRIKMAMADTTLPLNTLLQAGILDRLSILIWQKTEDAQTGKNRPTSIVDLLMGNAQESETENVSFVNGKEFEETRNRILKGVVDNGD</sequence>
<dbReference type="Proteomes" id="UP000004099">
    <property type="component" value="Unassembled WGS sequence"/>
</dbReference>
<gene>
    <name evidence="1" type="ORF">HMPREF0542_11188</name>
</gene>
<accession>E7FQJ3</accession>
<dbReference type="Pfam" id="PF17318">
    <property type="entry name" value="DUF5361"/>
    <property type="match status" value="1"/>
</dbReference>
<dbReference type="AlphaFoldDB" id="E7FQJ3"/>
<reference evidence="1 2" key="1">
    <citation type="submission" date="2011-01" db="EMBL/GenBank/DDBJ databases">
        <authorList>
            <person name="Muzny D."/>
            <person name="Qin X."/>
            <person name="Buhay C."/>
            <person name="Dugan-Rocha S."/>
            <person name="Ding Y."/>
            <person name="Chen G."/>
            <person name="Hawes A."/>
            <person name="Holder M."/>
            <person name="Jhangiani S."/>
            <person name="Johnson A."/>
            <person name="Khan Z."/>
            <person name="Li Z."/>
            <person name="Liu W."/>
            <person name="Liu X."/>
            <person name="Perez L."/>
            <person name="Shen H."/>
            <person name="Wang Q."/>
            <person name="Watt J."/>
            <person name="Xi L."/>
            <person name="Xin Y."/>
            <person name="Zhou J."/>
            <person name="Deng J."/>
            <person name="Jiang H."/>
            <person name="Liu Y."/>
            <person name="Qu J."/>
            <person name="Song X.-Z."/>
            <person name="Zhang L."/>
            <person name="Villasana D."/>
            <person name="Johnson A."/>
            <person name="Liu J."/>
            <person name="Liyanage D."/>
            <person name="Lorensuhewa L."/>
            <person name="Robinson T."/>
            <person name="Song A."/>
            <person name="Song B.-B."/>
            <person name="Dinh H."/>
            <person name="Thornton R."/>
            <person name="Coyle M."/>
            <person name="Francisco L."/>
            <person name="Jackson L."/>
            <person name="Javaid M."/>
            <person name="Korchina V."/>
            <person name="Kovar C."/>
            <person name="Mata R."/>
            <person name="Mathew T."/>
            <person name="Ngo R."/>
            <person name="Nguyen L."/>
            <person name="Nguyen N."/>
            <person name="Okwuonu G."/>
            <person name="Ongeri F."/>
            <person name="Pham C."/>
            <person name="Simmons D."/>
            <person name="Wilczek-Boney K."/>
            <person name="Hale W."/>
            <person name="Jakkamsetti A."/>
            <person name="Pham P."/>
            <person name="Ruth R."/>
            <person name="San Lucas F."/>
            <person name="Warren J."/>
            <person name="Zhang J."/>
            <person name="Zhao Z."/>
            <person name="Zhou C."/>
            <person name="Zhu D."/>
            <person name="Lee S."/>
            <person name="Bess C."/>
            <person name="Blankenburg K."/>
            <person name="Forbes L."/>
            <person name="Fu Q."/>
            <person name="Gubbala S."/>
            <person name="Hirani K."/>
            <person name="Jayaseelan J.C."/>
            <person name="Lara F."/>
            <person name="Munidasa M."/>
            <person name="Palculict T."/>
            <person name="Patil S."/>
            <person name="Pu L.-L."/>
            <person name="Saada N."/>
            <person name="Tang L."/>
            <person name="Weissenberger G."/>
            <person name="Zhu Y."/>
            <person name="Hemphill L."/>
            <person name="Shang Y."/>
            <person name="Youmans B."/>
            <person name="Ayvaz T."/>
            <person name="Ross M."/>
            <person name="Santibanez J."/>
            <person name="Aqrawi P."/>
            <person name="Gross S."/>
            <person name="Joshi V."/>
            <person name="Fowler G."/>
            <person name="Nazareth L."/>
            <person name="Reid J."/>
            <person name="Worley K."/>
            <person name="Petrosino J."/>
            <person name="Highlander S."/>
            <person name="Gibbs R."/>
        </authorList>
    </citation>
    <scope>NUCLEOTIDE SEQUENCE [LARGE SCALE GENOMIC DNA]</scope>
    <source>
        <strain evidence="1 2">ATCC 25644</strain>
    </source>
</reference>
<evidence type="ECO:0000313" key="1">
    <source>
        <dbReference type="EMBL" id="EFZ34663.1"/>
    </source>
</evidence>
<name>E7FQJ3_9LACO</name>
<proteinExistence type="predicted"/>
<organism evidence="1 2">
    <name type="scientific">Ligilactobacillus ruminis ATCC 25644</name>
    <dbReference type="NCBI Taxonomy" id="525362"/>
    <lineage>
        <taxon>Bacteria</taxon>
        <taxon>Bacillati</taxon>
        <taxon>Bacillota</taxon>
        <taxon>Bacilli</taxon>
        <taxon>Lactobacillales</taxon>
        <taxon>Lactobacillaceae</taxon>
        <taxon>Ligilactobacillus</taxon>
    </lineage>
</organism>
<evidence type="ECO:0008006" key="3">
    <source>
        <dbReference type="Google" id="ProtNLM"/>
    </source>
</evidence>